<dbReference type="Proteomes" id="UP000887116">
    <property type="component" value="Unassembled WGS sequence"/>
</dbReference>
<accession>A0A8X6KUG7</accession>
<proteinExistence type="predicted"/>
<keyword evidence="2" id="KW-1185">Reference proteome</keyword>
<gene>
    <name evidence="1" type="ORF">TNCT_509101</name>
</gene>
<comment type="caution">
    <text evidence="1">The sequence shown here is derived from an EMBL/GenBank/DDBJ whole genome shotgun (WGS) entry which is preliminary data.</text>
</comment>
<name>A0A8X6KUG7_TRICU</name>
<reference evidence="1" key="1">
    <citation type="submission" date="2020-07" db="EMBL/GenBank/DDBJ databases">
        <title>Multicomponent nature underlies the extraordinary mechanical properties of spider dragline silk.</title>
        <authorList>
            <person name="Kono N."/>
            <person name="Nakamura H."/>
            <person name="Mori M."/>
            <person name="Yoshida Y."/>
            <person name="Ohtoshi R."/>
            <person name="Malay A.D."/>
            <person name="Moran D.A.P."/>
            <person name="Tomita M."/>
            <person name="Numata K."/>
            <person name="Arakawa K."/>
        </authorList>
    </citation>
    <scope>NUCLEOTIDE SEQUENCE</scope>
</reference>
<dbReference type="AlphaFoldDB" id="A0A8X6KUG7"/>
<protein>
    <submittedName>
        <fullName evidence="1">Uncharacterized protein</fullName>
    </submittedName>
</protein>
<sequence length="100" mass="11018">MKNKEDTKSLQNPPSCLRSIPTSFRCVALNVLSPTTSQLAFSNSVSLSLPLRLGQTPFAVLTLGDERPDWNLSGEIQLVGSRRNPILLSSFHTVFQILGY</sequence>
<evidence type="ECO:0000313" key="2">
    <source>
        <dbReference type="Proteomes" id="UP000887116"/>
    </source>
</evidence>
<evidence type="ECO:0000313" key="1">
    <source>
        <dbReference type="EMBL" id="GFQ84556.1"/>
    </source>
</evidence>
<dbReference type="EMBL" id="BMAO01002947">
    <property type="protein sequence ID" value="GFQ84556.1"/>
    <property type="molecule type" value="Genomic_DNA"/>
</dbReference>
<organism evidence="1 2">
    <name type="scientific">Trichonephila clavata</name>
    <name type="common">Joro spider</name>
    <name type="synonym">Nephila clavata</name>
    <dbReference type="NCBI Taxonomy" id="2740835"/>
    <lineage>
        <taxon>Eukaryota</taxon>
        <taxon>Metazoa</taxon>
        <taxon>Ecdysozoa</taxon>
        <taxon>Arthropoda</taxon>
        <taxon>Chelicerata</taxon>
        <taxon>Arachnida</taxon>
        <taxon>Araneae</taxon>
        <taxon>Araneomorphae</taxon>
        <taxon>Entelegynae</taxon>
        <taxon>Araneoidea</taxon>
        <taxon>Nephilidae</taxon>
        <taxon>Trichonephila</taxon>
    </lineage>
</organism>